<feature type="signal peptide" evidence="5">
    <location>
        <begin position="1"/>
        <end position="27"/>
    </location>
</feature>
<dbReference type="Gene3D" id="3.30.40.10">
    <property type="entry name" value="Zinc/RING finger domain, C3HC4 (zinc finger)"/>
    <property type="match status" value="1"/>
</dbReference>
<organism evidence="7 8">
    <name type="scientific">Puccinia coronata f. sp. avenae</name>
    <dbReference type="NCBI Taxonomy" id="200324"/>
    <lineage>
        <taxon>Eukaryota</taxon>
        <taxon>Fungi</taxon>
        <taxon>Dikarya</taxon>
        <taxon>Basidiomycota</taxon>
        <taxon>Pucciniomycotina</taxon>
        <taxon>Pucciniomycetes</taxon>
        <taxon>Pucciniales</taxon>
        <taxon>Pucciniaceae</taxon>
        <taxon>Puccinia</taxon>
    </lineage>
</organism>
<dbReference type="InterPro" id="IPR053238">
    <property type="entry name" value="RING-H2_zinc_finger"/>
</dbReference>
<evidence type="ECO:0000313" key="7">
    <source>
        <dbReference type="EMBL" id="PLW14690.1"/>
    </source>
</evidence>
<dbReference type="Proteomes" id="UP000235392">
    <property type="component" value="Unassembled WGS sequence"/>
</dbReference>
<evidence type="ECO:0000256" key="1">
    <source>
        <dbReference type="ARBA" id="ARBA00022723"/>
    </source>
</evidence>
<feature type="domain" description="RING-type" evidence="6">
    <location>
        <begin position="191"/>
        <end position="256"/>
    </location>
</feature>
<dbReference type="EMBL" id="PGCI01000816">
    <property type="protein sequence ID" value="PLW14690.1"/>
    <property type="molecule type" value="Genomic_DNA"/>
</dbReference>
<keyword evidence="2 4" id="KW-0863">Zinc-finger</keyword>
<name>A0A2N5SN84_9BASI</name>
<dbReference type="AlphaFoldDB" id="A0A2N5SN84"/>
<feature type="chain" id="PRO_5014944110" description="RING-type domain-containing protein" evidence="5">
    <location>
        <begin position="28"/>
        <end position="314"/>
    </location>
</feature>
<evidence type="ECO:0000259" key="6">
    <source>
        <dbReference type="PROSITE" id="PS50089"/>
    </source>
</evidence>
<reference evidence="7 8" key="1">
    <citation type="submission" date="2017-11" db="EMBL/GenBank/DDBJ databases">
        <title>De novo assembly and phasing of dikaryotic genomes from two isolates of Puccinia coronata f. sp. avenae, the causal agent of oat crown rust.</title>
        <authorList>
            <person name="Miller M.E."/>
            <person name="Zhang Y."/>
            <person name="Omidvar V."/>
            <person name="Sperschneider J."/>
            <person name="Schwessinger B."/>
            <person name="Raley C."/>
            <person name="Palmer J.M."/>
            <person name="Garnica D."/>
            <person name="Upadhyaya N."/>
            <person name="Rathjen J."/>
            <person name="Taylor J.M."/>
            <person name="Park R.F."/>
            <person name="Dodds P.N."/>
            <person name="Hirsch C.D."/>
            <person name="Kianian S.F."/>
            <person name="Figueroa M."/>
        </authorList>
    </citation>
    <scope>NUCLEOTIDE SEQUENCE [LARGE SCALE GENOMIC DNA]</scope>
    <source>
        <strain evidence="7">12SD80</strain>
    </source>
</reference>
<dbReference type="PROSITE" id="PS50089">
    <property type="entry name" value="ZF_RING_2"/>
    <property type="match status" value="1"/>
</dbReference>
<accession>A0A2N5SN84</accession>
<dbReference type="SUPFAM" id="SSF57850">
    <property type="entry name" value="RING/U-box"/>
    <property type="match status" value="1"/>
</dbReference>
<comment type="caution">
    <text evidence="7">The sequence shown here is derived from an EMBL/GenBank/DDBJ whole genome shotgun (WGS) entry which is preliminary data.</text>
</comment>
<sequence length="314" mass="35678">MELEASAMLIAVIVVIISRSISQPSHADGIYSHHARRALIKYPTSHADASSHSGLILEDEEEEGHEHSALVDLSLSDSEIEPELDYPHHPLQSQNWREYPRRTVDWSQFKTLYYSAQRDSAPQVAIDIIEGSGRGRQSKGEIAAVAAEGGRMKKLRHSISERIARRAGSRKGKEVQLKKAEPIEVGPEDGCMIYLEVYSTEREEEATMIAVFPTCKHLFHRECLRKWFDKFPTPTDHQNHDTPCLLKHSLLCPICRRPAPTTNHLAFITQLLKYHLPSITQLLKYHLPSIIEAFACLILIRLIIFFMDIALHAH</sequence>
<evidence type="ECO:0000313" key="8">
    <source>
        <dbReference type="Proteomes" id="UP000235392"/>
    </source>
</evidence>
<dbReference type="InterPro" id="IPR013083">
    <property type="entry name" value="Znf_RING/FYVE/PHD"/>
</dbReference>
<proteinExistence type="predicted"/>
<evidence type="ECO:0000256" key="3">
    <source>
        <dbReference type="ARBA" id="ARBA00022833"/>
    </source>
</evidence>
<keyword evidence="1" id="KW-0479">Metal-binding</keyword>
<evidence type="ECO:0000256" key="2">
    <source>
        <dbReference type="ARBA" id="ARBA00022771"/>
    </source>
</evidence>
<protein>
    <recommendedName>
        <fullName evidence="6">RING-type domain-containing protein</fullName>
    </recommendedName>
</protein>
<dbReference type="GO" id="GO:0008270">
    <property type="term" value="F:zinc ion binding"/>
    <property type="evidence" value="ECO:0007669"/>
    <property type="project" value="UniProtKB-KW"/>
</dbReference>
<keyword evidence="5" id="KW-0732">Signal</keyword>
<dbReference type="InterPro" id="IPR001841">
    <property type="entry name" value="Znf_RING"/>
</dbReference>
<gene>
    <name evidence="7" type="ORF">PCASD_22440</name>
</gene>
<evidence type="ECO:0000256" key="5">
    <source>
        <dbReference type="SAM" id="SignalP"/>
    </source>
</evidence>
<dbReference type="PANTHER" id="PTHR14155:SF627">
    <property type="entry name" value="OS06G0192800 PROTEIN"/>
    <property type="match status" value="1"/>
</dbReference>
<keyword evidence="3" id="KW-0862">Zinc</keyword>
<dbReference type="PANTHER" id="PTHR14155">
    <property type="entry name" value="RING FINGER DOMAIN-CONTAINING"/>
    <property type="match status" value="1"/>
</dbReference>
<evidence type="ECO:0000256" key="4">
    <source>
        <dbReference type="PROSITE-ProRule" id="PRU00175"/>
    </source>
</evidence>